<evidence type="ECO:0000313" key="2">
    <source>
        <dbReference type="Proteomes" id="UP001208689"/>
    </source>
</evidence>
<dbReference type="Proteomes" id="UP001208689">
    <property type="component" value="Chromosome"/>
</dbReference>
<dbReference type="EMBL" id="CP104013">
    <property type="protein sequence ID" value="UYP46829.1"/>
    <property type="molecule type" value="Genomic_DNA"/>
</dbReference>
<protein>
    <submittedName>
        <fullName evidence="1">Uncharacterized protein</fullName>
    </submittedName>
</protein>
<keyword evidence="2" id="KW-1185">Reference proteome</keyword>
<evidence type="ECO:0000313" key="1">
    <source>
        <dbReference type="EMBL" id="UYP46829.1"/>
    </source>
</evidence>
<accession>A0ABY6HWJ5</accession>
<reference evidence="1" key="1">
    <citation type="submission" date="2022-09" db="EMBL/GenBank/DDBJ databases">
        <title>Actin cytoskeleton and complex cell architecture in an #Asgard archaeon.</title>
        <authorList>
            <person name="Ponce Toledo R.I."/>
            <person name="Schleper C."/>
            <person name="Rodrigues Oliveira T."/>
            <person name="Wollweber F."/>
            <person name="Xu J."/>
            <person name="Rittmann S."/>
            <person name="Klingl A."/>
            <person name="Pilhofer M."/>
        </authorList>
    </citation>
    <scope>NUCLEOTIDE SEQUENCE</scope>
    <source>
        <strain evidence="1">B-35</strain>
    </source>
</reference>
<organism evidence="1 2">
    <name type="scientific">Candidatus Lokiarchaeum ossiferum</name>
    <dbReference type="NCBI Taxonomy" id="2951803"/>
    <lineage>
        <taxon>Archaea</taxon>
        <taxon>Promethearchaeati</taxon>
        <taxon>Promethearchaeota</taxon>
        <taxon>Promethearchaeia</taxon>
        <taxon>Promethearchaeales</taxon>
        <taxon>Promethearchaeaceae</taxon>
        <taxon>Candidatus Lokiarchaeum</taxon>
    </lineage>
</organism>
<sequence>MALQNPFIIKIIVNNAEILSFFSKIAYYYSQKKILHEDLKIEFEPFEKGVLLIYENFEYFHRITQSLTKEQEKMKEKVSDQKPPFDLTDFPDRGFSFEFHFDQKYAELTQKLVFEYLNYVHPEMGVVVKSQTQLLITCPHIEAFQALLQDFFYRYSIID</sequence>
<proteinExistence type="predicted"/>
<name>A0ABY6HWJ5_9ARCH</name>
<gene>
    <name evidence="1" type="ORF">NEF87_003114</name>
</gene>